<evidence type="ECO:0000313" key="7">
    <source>
        <dbReference type="EMBL" id="PKR77074.1"/>
    </source>
</evidence>
<protein>
    <recommendedName>
        <fullName evidence="5">5'-3' exonuclease</fullName>
    </recommendedName>
</protein>
<dbReference type="Proteomes" id="UP000243524">
    <property type="component" value="Unassembled WGS sequence"/>
</dbReference>
<gene>
    <name evidence="7" type="ORF">CEY16_10020</name>
</gene>
<dbReference type="CDD" id="cd09859">
    <property type="entry name" value="PIN_53EXO"/>
    <property type="match status" value="1"/>
</dbReference>
<sequence length="287" mass="32596">MMEKKILLVDGMALLFRAFYSTAMSGYFMVNSKGVPTNAVHGFVRHMMTAANTFQPSHVICCWDMGAHTFRNDLYPDYKANRGAPPEELVPQFDLVKEVTESMEIPNIGEVGYEADDCIGTLAKAYQSEAEVHILTGDQDILQLLDENIKVILLKKGYGNYDIYHAERFTEEKGITPYQMIELKAMMGDTSDNYPGVRGVGEKTALKLLQKHGTLEDILANLDQLTKAQRAKFENDLEMVHLSRKLAEINCETGVTCDLNEAEFRINRERAMEKFQELEFKRLDSLF</sequence>
<dbReference type="Pfam" id="PF01367">
    <property type="entry name" value="5_3_exonuc"/>
    <property type="match status" value="1"/>
</dbReference>
<accession>A0A2I0QRV7</accession>
<comment type="caution">
    <text evidence="7">The sequence shown here is derived from an EMBL/GenBank/DDBJ whole genome shotgun (WGS) entry which is preliminary data.</text>
</comment>
<dbReference type="GO" id="GO:0008409">
    <property type="term" value="F:5'-3' exonuclease activity"/>
    <property type="evidence" value="ECO:0007669"/>
    <property type="project" value="InterPro"/>
</dbReference>
<dbReference type="InterPro" id="IPR038969">
    <property type="entry name" value="FEN"/>
</dbReference>
<keyword evidence="1" id="KW-0540">Nuclease</keyword>
<dbReference type="InterPro" id="IPR008918">
    <property type="entry name" value="HhH2"/>
</dbReference>
<dbReference type="PANTHER" id="PTHR42646">
    <property type="entry name" value="FLAP ENDONUCLEASE XNI"/>
    <property type="match status" value="1"/>
</dbReference>
<dbReference type="InterPro" id="IPR020046">
    <property type="entry name" value="5-3_exonucl_a-hlix_arch_N"/>
</dbReference>
<evidence type="ECO:0000256" key="3">
    <source>
        <dbReference type="ARBA" id="ARBA00023125"/>
    </source>
</evidence>
<evidence type="ECO:0000256" key="1">
    <source>
        <dbReference type="ARBA" id="ARBA00022722"/>
    </source>
</evidence>
<dbReference type="SUPFAM" id="SSF47807">
    <property type="entry name" value="5' to 3' exonuclease, C-terminal subdomain"/>
    <property type="match status" value="1"/>
</dbReference>
<name>A0A2I0QRV7_9BACI</name>
<dbReference type="SUPFAM" id="SSF88723">
    <property type="entry name" value="PIN domain-like"/>
    <property type="match status" value="1"/>
</dbReference>
<dbReference type="SMART" id="SM00279">
    <property type="entry name" value="HhH2"/>
    <property type="match status" value="1"/>
</dbReference>
<dbReference type="GO" id="GO:0003677">
    <property type="term" value="F:DNA binding"/>
    <property type="evidence" value="ECO:0007669"/>
    <property type="project" value="UniProtKB-KW"/>
</dbReference>
<evidence type="ECO:0000313" key="8">
    <source>
        <dbReference type="Proteomes" id="UP000243524"/>
    </source>
</evidence>
<keyword evidence="3" id="KW-0238">DNA-binding</keyword>
<organism evidence="7 8">
    <name type="scientific">Halalkalibacillus sediminis</name>
    <dbReference type="NCBI Taxonomy" id="2018042"/>
    <lineage>
        <taxon>Bacteria</taxon>
        <taxon>Bacillati</taxon>
        <taxon>Bacillota</taxon>
        <taxon>Bacilli</taxon>
        <taxon>Bacillales</taxon>
        <taxon>Bacillaceae</taxon>
        <taxon>Halalkalibacillus</taxon>
    </lineage>
</organism>
<dbReference type="FunFam" id="1.10.150.20:FF:000003">
    <property type="entry name" value="DNA polymerase I"/>
    <property type="match status" value="1"/>
</dbReference>
<keyword evidence="7" id="KW-0255">Endonuclease</keyword>
<evidence type="ECO:0000256" key="4">
    <source>
        <dbReference type="ARBA" id="ARBA00049957"/>
    </source>
</evidence>
<keyword evidence="2" id="KW-0378">Hydrolase</keyword>
<keyword evidence="8" id="KW-1185">Reference proteome</keyword>
<dbReference type="InterPro" id="IPR020045">
    <property type="entry name" value="DNA_polI_H3TH"/>
</dbReference>
<dbReference type="GO" id="GO:0017108">
    <property type="term" value="F:5'-flap endonuclease activity"/>
    <property type="evidence" value="ECO:0007669"/>
    <property type="project" value="InterPro"/>
</dbReference>
<dbReference type="InterPro" id="IPR036279">
    <property type="entry name" value="5-3_exonuclease_C_sf"/>
</dbReference>
<dbReference type="EMBL" id="PJNH01000003">
    <property type="protein sequence ID" value="PKR77074.1"/>
    <property type="molecule type" value="Genomic_DNA"/>
</dbReference>
<evidence type="ECO:0000256" key="5">
    <source>
        <dbReference type="ARBA" id="ARBA00050026"/>
    </source>
</evidence>
<dbReference type="SMART" id="SM00475">
    <property type="entry name" value="53EXOc"/>
    <property type="match status" value="1"/>
</dbReference>
<proteinExistence type="predicted"/>
<dbReference type="Pfam" id="PF02739">
    <property type="entry name" value="5_3_exonuc_N"/>
    <property type="match status" value="1"/>
</dbReference>
<dbReference type="Gene3D" id="3.40.50.1010">
    <property type="entry name" value="5'-nuclease"/>
    <property type="match status" value="1"/>
</dbReference>
<evidence type="ECO:0000259" key="6">
    <source>
        <dbReference type="SMART" id="SM00475"/>
    </source>
</evidence>
<feature type="domain" description="5'-3' exonuclease" evidence="6">
    <location>
        <begin position="4"/>
        <end position="265"/>
    </location>
</feature>
<dbReference type="AlphaFoldDB" id="A0A2I0QRV7"/>
<dbReference type="CDD" id="cd09898">
    <property type="entry name" value="H3TH_53EXO"/>
    <property type="match status" value="1"/>
</dbReference>
<reference evidence="7 8" key="1">
    <citation type="submission" date="2017-06" db="EMBL/GenBank/DDBJ databases">
        <title>the draft geome sequence of Illustriluteabacillus marina B3227.</title>
        <authorList>
            <person name="He R.-H."/>
            <person name="Du Z.-J."/>
        </authorList>
    </citation>
    <scope>NUCLEOTIDE SEQUENCE [LARGE SCALE GENOMIC DNA]</scope>
    <source>
        <strain evidence="7 8">B3227</strain>
    </source>
</reference>
<dbReference type="InterPro" id="IPR002421">
    <property type="entry name" value="5-3_exonuclease"/>
</dbReference>
<comment type="function">
    <text evidence="4">5'-3' exonuclease acting preferentially on double-stranded DNA.</text>
</comment>
<dbReference type="PANTHER" id="PTHR42646:SF2">
    <property type="entry name" value="5'-3' EXONUCLEASE FAMILY PROTEIN"/>
    <property type="match status" value="1"/>
</dbReference>
<dbReference type="OrthoDB" id="9806424at2"/>
<dbReference type="GO" id="GO:0033567">
    <property type="term" value="P:DNA replication, Okazaki fragment processing"/>
    <property type="evidence" value="ECO:0007669"/>
    <property type="project" value="InterPro"/>
</dbReference>
<evidence type="ECO:0000256" key="2">
    <source>
        <dbReference type="ARBA" id="ARBA00022801"/>
    </source>
</evidence>
<dbReference type="Gene3D" id="1.10.150.20">
    <property type="entry name" value="5' to 3' exonuclease, C-terminal subdomain"/>
    <property type="match status" value="1"/>
</dbReference>
<dbReference type="InterPro" id="IPR029060">
    <property type="entry name" value="PIN-like_dom_sf"/>
</dbReference>